<evidence type="ECO:0000313" key="6">
    <source>
        <dbReference type="Proteomes" id="UP001162131"/>
    </source>
</evidence>
<dbReference type="PROSITE" id="PS50294">
    <property type="entry name" value="WD_REPEATS_REGION"/>
    <property type="match status" value="1"/>
</dbReference>
<dbReference type="AlphaFoldDB" id="A0AAU9J702"/>
<evidence type="ECO:0000256" key="4">
    <source>
        <dbReference type="SAM" id="Phobius"/>
    </source>
</evidence>
<dbReference type="InterPro" id="IPR001680">
    <property type="entry name" value="WD40_rpt"/>
</dbReference>
<evidence type="ECO:0000256" key="1">
    <source>
        <dbReference type="ARBA" id="ARBA00022574"/>
    </source>
</evidence>
<keyword evidence="2" id="KW-0677">Repeat</keyword>
<comment type="caution">
    <text evidence="5">The sequence shown here is derived from an EMBL/GenBank/DDBJ whole genome shotgun (WGS) entry which is preliminary data.</text>
</comment>
<feature type="transmembrane region" description="Helical" evidence="4">
    <location>
        <begin position="739"/>
        <end position="758"/>
    </location>
</feature>
<evidence type="ECO:0000313" key="5">
    <source>
        <dbReference type="EMBL" id="CAG9321055.1"/>
    </source>
</evidence>
<sequence length="980" mass="116027">MPAILFASTPYTLHLWIFDGLKRIKITFADEIIDFRMSPKARWIMIWIKSVIKIISSEKLELVYEIENSQPKNWKFSKNSEKIAYCYKKNAVIFDIQTRNLIKLKHSNLVRKIKFTSDIKYIFTGCEDCSIRIWNIEKQKNIFVYYTNIIPMRLKLDEYHGRLFYANEFDLAILEHPCTNQIKKEIEYSVKDVKICKRTKLLFFLLENFQIQIWNWELNSKIHEIEWNYSIESLLISNDGQLAVYSDDSYLVHKFDMTDMATQAFMRKNESIYWESIIDDWLILISQTQATFKNLKTDQEDNLSLADVPVIFKIVKIISPYPLFMVGSLHRDIWIIQKESKIILKREHYENIVFISAINNKKYFVSEGLDKKVILWSLSTHVALHAFTDKSYSSDWIGITDNDKYLVVKYQDSNVNIFKLPEMTIHYSFKISRRHNFFKIFQNYLTFMNNSTLILKNVKSAIEVPLLDIGYWNICNYEISQDMTSLIVFKRANEVEAFELKYNFDEMALNDIRFSFSTDWISNFIAKHILLQPETEPFEESKTFLIQPYGVKLLHIYSYFDLKDNLEKALELGVQIIRDIDGFSPIGYAIMRNSNRCIDLILNFIAETNESERFKCVSAIKNDIPKLFKLRLKNLTKFLSSLIIKSPPFSITKAKFPSVILSDKLYFDIYSINTLRNTDKGTIVLKISTNILKWDYSFGLKESLELLESMYNTSDSQIYQSKFANEVINYKWDQLQVPISLSCLLILFMIILMCMDICFPDHNLIYVILAINFILTIADFIKMKQASKVYMLNHSKQFILHIISIVWCLIELCYHKIYSLNIIVILWNLMISFAIFKWFKVTRSYIRLFILVATETFPFLLIFLFVNVISAIAYLIVTDTNDFSIAFLTAYFLSMNNLSIDARYNEKIYWYLIFSTVNTFLLFNMLVYILDPVFDETRNNIEETDLEDKLRVIIEIEHLLFWKKKKKSYFMHLIKTNNSW</sequence>
<dbReference type="EMBL" id="CAJZBQ010000027">
    <property type="protein sequence ID" value="CAG9321055.1"/>
    <property type="molecule type" value="Genomic_DNA"/>
</dbReference>
<keyword evidence="4" id="KW-0472">Membrane</keyword>
<dbReference type="Gene3D" id="2.130.10.10">
    <property type="entry name" value="YVTN repeat-like/Quinoprotein amine dehydrogenase"/>
    <property type="match status" value="2"/>
</dbReference>
<dbReference type="PROSITE" id="PS00678">
    <property type="entry name" value="WD_REPEATS_1"/>
    <property type="match status" value="1"/>
</dbReference>
<feature type="transmembrane region" description="Helical" evidence="4">
    <location>
        <begin position="793"/>
        <end position="812"/>
    </location>
</feature>
<dbReference type="PROSITE" id="PS50082">
    <property type="entry name" value="WD_REPEATS_2"/>
    <property type="match status" value="1"/>
</dbReference>
<dbReference type="InterPro" id="IPR036322">
    <property type="entry name" value="WD40_repeat_dom_sf"/>
</dbReference>
<feature type="transmembrane region" description="Helical" evidence="4">
    <location>
        <begin position="818"/>
        <end position="836"/>
    </location>
</feature>
<accession>A0AAU9J702</accession>
<dbReference type="PANTHER" id="PTHR44019:SF8">
    <property type="entry name" value="POC1 CENTRIOLAR PROTEIN HOMOLOG"/>
    <property type="match status" value="1"/>
</dbReference>
<dbReference type="InterPro" id="IPR050505">
    <property type="entry name" value="WDR55/POC1"/>
</dbReference>
<organism evidence="5 6">
    <name type="scientific">Blepharisma stoltei</name>
    <dbReference type="NCBI Taxonomy" id="1481888"/>
    <lineage>
        <taxon>Eukaryota</taxon>
        <taxon>Sar</taxon>
        <taxon>Alveolata</taxon>
        <taxon>Ciliophora</taxon>
        <taxon>Postciliodesmatophora</taxon>
        <taxon>Heterotrichea</taxon>
        <taxon>Heterotrichida</taxon>
        <taxon>Blepharismidae</taxon>
        <taxon>Blepharisma</taxon>
    </lineage>
</organism>
<dbReference type="SUPFAM" id="SSF50978">
    <property type="entry name" value="WD40 repeat-like"/>
    <property type="match status" value="1"/>
</dbReference>
<dbReference type="Proteomes" id="UP001162131">
    <property type="component" value="Unassembled WGS sequence"/>
</dbReference>
<feature type="transmembrane region" description="Helical" evidence="4">
    <location>
        <begin position="848"/>
        <end position="877"/>
    </location>
</feature>
<keyword evidence="1 3" id="KW-0853">WD repeat</keyword>
<keyword evidence="6" id="KW-1185">Reference proteome</keyword>
<feature type="repeat" description="WD" evidence="3">
    <location>
        <begin position="103"/>
        <end position="144"/>
    </location>
</feature>
<evidence type="ECO:0000256" key="2">
    <source>
        <dbReference type="ARBA" id="ARBA00022737"/>
    </source>
</evidence>
<gene>
    <name evidence="5" type="ORF">BSTOLATCC_MIC27627</name>
</gene>
<keyword evidence="4" id="KW-0812">Transmembrane</keyword>
<reference evidence="5" key="1">
    <citation type="submission" date="2021-09" db="EMBL/GenBank/DDBJ databases">
        <authorList>
            <consortium name="AG Swart"/>
            <person name="Singh M."/>
            <person name="Singh A."/>
            <person name="Seah K."/>
            <person name="Emmerich C."/>
        </authorList>
    </citation>
    <scope>NUCLEOTIDE SEQUENCE</scope>
    <source>
        <strain evidence="5">ATCC30299</strain>
    </source>
</reference>
<evidence type="ECO:0000256" key="3">
    <source>
        <dbReference type="PROSITE-ProRule" id="PRU00221"/>
    </source>
</evidence>
<dbReference type="InterPro" id="IPR019775">
    <property type="entry name" value="WD40_repeat_CS"/>
</dbReference>
<keyword evidence="4" id="KW-1133">Transmembrane helix</keyword>
<feature type="transmembrane region" description="Helical" evidence="4">
    <location>
        <begin position="764"/>
        <end position="781"/>
    </location>
</feature>
<dbReference type="Pfam" id="PF00400">
    <property type="entry name" value="WD40"/>
    <property type="match status" value="1"/>
</dbReference>
<dbReference type="InterPro" id="IPR015943">
    <property type="entry name" value="WD40/YVTN_repeat-like_dom_sf"/>
</dbReference>
<name>A0AAU9J702_9CILI</name>
<evidence type="ECO:0008006" key="7">
    <source>
        <dbReference type="Google" id="ProtNLM"/>
    </source>
</evidence>
<protein>
    <recommendedName>
        <fullName evidence="7">Ion transport domain-containing protein</fullName>
    </recommendedName>
</protein>
<feature type="transmembrane region" description="Helical" evidence="4">
    <location>
        <begin position="909"/>
        <end position="930"/>
    </location>
</feature>
<dbReference type="SMART" id="SM00320">
    <property type="entry name" value="WD40"/>
    <property type="match status" value="2"/>
</dbReference>
<dbReference type="PANTHER" id="PTHR44019">
    <property type="entry name" value="WD REPEAT-CONTAINING PROTEIN 55"/>
    <property type="match status" value="1"/>
</dbReference>
<proteinExistence type="predicted"/>